<dbReference type="STRING" id="360411.AC812_03055"/>
<gene>
    <name evidence="2" type="ORF">AC812_03055</name>
</gene>
<organism evidence="2 3">
    <name type="scientific">Bellilinea caldifistulae</name>
    <dbReference type="NCBI Taxonomy" id="360411"/>
    <lineage>
        <taxon>Bacteria</taxon>
        <taxon>Bacillati</taxon>
        <taxon>Chloroflexota</taxon>
        <taxon>Anaerolineae</taxon>
        <taxon>Anaerolineales</taxon>
        <taxon>Anaerolineaceae</taxon>
        <taxon>Bellilinea</taxon>
    </lineage>
</organism>
<sequence>MIPIPAGEFLMGTSDEDIKRLQVKESDWAYEWYDNDLFDAEQPQHVVWLDGYEIAQYPVTNMEYHLFIQDTGYRLPKGWNGFRYPLEQALHPIVGVSKLDAMAYIEWLNKLTGSNYRLPTEAEWERAARGEDGRIYPWGNTFDPWRCNTAESAKKGTTPVGSYSPGGDSPCGAADMVGNVWEWTSTLYMPYPYDPADGREEQRPDGRYVIRGGAWYYTRKLARCSAREGMAATHLSPMIGFRLARSL</sequence>
<dbReference type="Gene3D" id="3.90.1580.10">
    <property type="entry name" value="paralog of FGE (formylglycine-generating enzyme)"/>
    <property type="match status" value="1"/>
</dbReference>
<accession>A0A0N8GNB4</accession>
<comment type="caution">
    <text evidence="2">The sequence shown here is derived from an EMBL/GenBank/DDBJ whole genome shotgun (WGS) entry which is preliminary data.</text>
</comment>
<dbReference type="Proteomes" id="UP000050514">
    <property type="component" value="Unassembled WGS sequence"/>
</dbReference>
<dbReference type="PANTHER" id="PTHR23150">
    <property type="entry name" value="SULFATASE MODIFYING FACTOR 1, 2"/>
    <property type="match status" value="1"/>
</dbReference>
<dbReference type="EMBL" id="LGHJ01000009">
    <property type="protein sequence ID" value="KPL77626.1"/>
    <property type="molecule type" value="Genomic_DNA"/>
</dbReference>
<dbReference type="PATRIC" id="fig|360411.5.peg.3484"/>
<dbReference type="PANTHER" id="PTHR23150:SF19">
    <property type="entry name" value="FORMYLGLYCINE-GENERATING ENZYME"/>
    <property type="match status" value="1"/>
</dbReference>
<keyword evidence="3" id="KW-1185">Reference proteome</keyword>
<dbReference type="Pfam" id="PF03781">
    <property type="entry name" value="FGE-sulfatase"/>
    <property type="match status" value="1"/>
</dbReference>
<evidence type="ECO:0000259" key="1">
    <source>
        <dbReference type="Pfam" id="PF03781"/>
    </source>
</evidence>
<dbReference type="GO" id="GO:0120147">
    <property type="term" value="F:formylglycine-generating oxidase activity"/>
    <property type="evidence" value="ECO:0007669"/>
    <property type="project" value="TreeGrafter"/>
</dbReference>
<reference evidence="2 3" key="1">
    <citation type="submission" date="2015-07" db="EMBL/GenBank/DDBJ databases">
        <title>Draft genome of Bellilinea caldifistulae DSM 17877.</title>
        <authorList>
            <person name="Hemp J."/>
            <person name="Ward L.M."/>
            <person name="Pace L.A."/>
            <person name="Fischer W.W."/>
        </authorList>
    </citation>
    <scope>NUCLEOTIDE SEQUENCE [LARGE SCALE GENOMIC DNA]</scope>
    <source>
        <strain evidence="2 3">GOMI-1</strain>
    </source>
</reference>
<proteinExistence type="predicted"/>
<dbReference type="InterPro" id="IPR051043">
    <property type="entry name" value="Sulfatase_Mod_Factor_Kinase"/>
</dbReference>
<dbReference type="AlphaFoldDB" id="A0A0N8GNB4"/>
<name>A0A0N8GNB4_9CHLR</name>
<evidence type="ECO:0000313" key="3">
    <source>
        <dbReference type="Proteomes" id="UP000050514"/>
    </source>
</evidence>
<evidence type="ECO:0000313" key="2">
    <source>
        <dbReference type="EMBL" id="KPL77626.1"/>
    </source>
</evidence>
<feature type="domain" description="Sulfatase-modifying factor enzyme-like" evidence="1">
    <location>
        <begin position="1"/>
        <end position="245"/>
    </location>
</feature>
<dbReference type="InterPro" id="IPR042095">
    <property type="entry name" value="SUMF_sf"/>
</dbReference>
<dbReference type="InterPro" id="IPR005532">
    <property type="entry name" value="SUMF_dom"/>
</dbReference>
<dbReference type="SUPFAM" id="SSF56436">
    <property type="entry name" value="C-type lectin-like"/>
    <property type="match status" value="1"/>
</dbReference>
<protein>
    <recommendedName>
        <fullName evidence="1">Sulfatase-modifying factor enzyme-like domain-containing protein</fullName>
    </recommendedName>
</protein>
<dbReference type="InterPro" id="IPR016187">
    <property type="entry name" value="CTDL_fold"/>
</dbReference>